<feature type="signal peptide" evidence="1">
    <location>
        <begin position="1"/>
        <end position="18"/>
    </location>
</feature>
<evidence type="ECO:0000313" key="5">
    <source>
        <dbReference type="Proteomes" id="UP000251670"/>
    </source>
</evidence>
<proteinExistence type="predicted"/>
<dbReference type="EMBL" id="FNEG01000001">
    <property type="protein sequence ID" value="SDI23152.1"/>
    <property type="molecule type" value="Genomic_DNA"/>
</dbReference>
<gene>
    <name evidence="3" type="ORF">NCTC13492_03855</name>
    <name evidence="2" type="ORF">SAMN05421542_0513</name>
</gene>
<dbReference type="Proteomes" id="UP000199426">
    <property type="component" value="Unassembled WGS sequence"/>
</dbReference>
<dbReference type="OrthoDB" id="1272742at2"/>
<reference evidence="2 4" key="1">
    <citation type="submission" date="2016-10" db="EMBL/GenBank/DDBJ databases">
        <authorList>
            <person name="Varghese N."/>
            <person name="Submissions S."/>
        </authorList>
    </citation>
    <scope>NUCLEOTIDE SEQUENCE [LARGE SCALE GENOMIC DNA]</scope>
    <source>
        <strain evidence="2 4">DSM 19299</strain>
    </source>
</reference>
<evidence type="ECO:0000313" key="4">
    <source>
        <dbReference type="Proteomes" id="UP000199426"/>
    </source>
</evidence>
<evidence type="ECO:0000313" key="3">
    <source>
        <dbReference type="EMBL" id="SQB46779.1"/>
    </source>
</evidence>
<accession>A0A2X2ZAR8</accession>
<organism evidence="3 5">
    <name type="scientific">Chryseobacterium jejuense</name>
    <dbReference type="NCBI Taxonomy" id="445960"/>
    <lineage>
        <taxon>Bacteria</taxon>
        <taxon>Pseudomonadati</taxon>
        <taxon>Bacteroidota</taxon>
        <taxon>Flavobacteriia</taxon>
        <taxon>Flavobacteriales</taxon>
        <taxon>Weeksellaceae</taxon>
        <taxon>Chryseobacterium group</taxon>
        <taxon>Chryseobacterium</taxon>
    </lineage>
</organism>
<dbReference type="EMBL" id="UAWB01000013">
    <property type="protein sequence ID" value="SQB46779.1"/>
    <property type="molecule type" value="Genomic_DNA"/>
</dbReference>
<evidence type="ECO:0000313" key="2">
    <source>
        <dbReference type="EMBL" id="SDI23152.1"/>
    </source>
</evidence>
<keyword evidence="4" id="KW-1185">Reference proteome</keyword>
<dbReference type="RefSeq" id="WP_089733257.1">
    <property type="nucleotide sequence ID" value="NZ_FNEG01000001.1"/>
</dbReference>
<protein>
    <submittedName>
        <fullName evidence="3">Uncharacterized protein</fullName>
    </submittedName>
</protein>
<dbReference type="AlphaFoldDB" id="A0A2X2ZAR8"/>
<name>A0A2X2ZAR8_CHRJE</name>
<reference evidence="3 5" key="2">
    <citation type="submission" date="2018-06" db="EMBL/GenBank/DDBJ databases">
        <authorList>
            <consortium name="Pathogen Informatics"/>
            <person name="Doyle S."/>
        </authorList>
    </citation>
    <scope>NUCLEOTIDE SEQUENCE [LARGE SCALE GENOMIC DNA]</scope>
    <source>
        <strain evidence="3 5">NCTC13492</strain>
    </source>
</reference>
<dbReference type="Proteomes" id="UP000251670">
    <property type="component" value="Unassembled WGS sequence"/>
</dbReference>
<evidence type="ECO:0000256" key="1">
    <source>
        <dbReference type="SAM" id="SignalP"/>
    </source>
</evidence>
<sequence>MKKLLYSFLILSSATLFAQKKLAVAENMIGTEDLFKSAGSRIQVLKVYNSAASLPANLKKYSSVFTNGVTVYKSSKSIGFDKMALSQLNSQIDIPADNSVFIDGYEFTDSSTKIFTAIMAKTEKKDYNGKPTLFIYTTK</sequence>
<feature type="chain" id="PRO_5016682776" evidence="1">
    <location>
        <begin position="19"/>
        <end position="139"/>
    </location>
</feature>
<keyword evidence="1" id="KW-0732">Signal</keyword>